<accession>A0A183FW17</accession>
<evidence type="ECO:0000313" key="2">
    <source>
        <dbReference type="EMBL" id="VDO92818.1"/>
    </source>
</evidence>
<sequence length="186" mass="21044">MSAHVMNVPSRKTSRCVRQRDYPFSKRCLCQLRRSPIQRVDGGSRFQTQHFGRQTIAPPEVTTERPADPTTFPTLRPTEEEHISDNRVLAPGNVCEQRGGDETCNRNCKQDNKTRFADSDLEILKFFPTVNALPENRYGLSHIAANGYSGLFRRGPLQGPLNLSVDIYPTEGIDVRICIDSLQRLV</sequence>
<organism evidence="3 4">
    <name type="scientific">Heligmosomoides polygyrus</name>
    <name type="common">Parasitic roundworm</name>
    <dbReference type="NCBI Taxonomy" id="6339"/>
    <lineage>
        <taxon>Eukaryota</taxon>
        <taxon>Metazoa</taxon>
        <taxon>Ecdysozoa</taxon>
        <taxon>Nematoda</taxon>
        <taxon>Chromadorea</taxon>
        <taxon>Rhabditida</taxon>
        <taxon>Rhabditina</taxon>
        <taxon>Rhabditomorpha</taxon>
        <taxon>Strongyloidea</taxon>
        <taxon>Heligmosomidae</taxon>
        <taxon>Heligmosomoides</taxon>
    </lineage>
</organism>
<feature type="region of interest" description="Disordered" evidence="1">
    <location>
        <begin position="53"/>
        <end position="75"/>
    </location>
</feature>
<dbReference type="Proteomes" id="UP000050761">
    <property type="component" value="Unassembled WGS sequence"/>
</dbReference>
<reference evidence="2 3" key="1">
    <citation type="submission" date="2018-11" db="EMBL/GenBank/DDBJ databases">
        <authorList>
            <consortium name="Pathogen Informatics"/>
        </authorList>
    </citation>
    <scope>NUCLEOTIDE SEQUENCE [LARGE SCALE GENOMIC DNA]</scope>
</reference>
<name>A0A183FW17_HELPZ</name>
<dbReference type="EMBL" id="UZAH01027560">
    <property type="protein sequence ID" value="VDO92818.1"/>
    <property type="molecule type" value="Genomic_DNA"/>
</dbReference>
<gene>
    <name evidence="2" type="ORF">HPBE_LOCUS12587</name>
</gene>
<dbReference type="WBParaSite" id="HPBE_0001258601-mRNA-1">
    <property type="protein sequence ID" value="HPBE_0001258601-mRNA-1"/>
    <property type="gene ID" value="HPBE_0001258601"/>
</dbReference>
<proteinExistence type="predicted"/>
<dbReference type="OrthoDB" id="5861269at2759"/>
<evidence type="ECO:0000313" key="4">
    <source>
        <dbReference type="WBParaSite" id="HPBE_0001258601-mRNA-1"/>
    </source>
</evidence>
<reference evidence="4" key="2">
    <citation type="submission" date="2019-09" db="UniProtKB">
        <authorList>
            <consortium name="WormBaseParasite"/>
        </authorList>
    </citation>
    <scope>IDENTIFICATION</scope>
</reference>
<accession>A0A3P8CXP0</accession>
<keyword evidence="3" id="KW-1185">Reference proteome</keyword>
<protein>
    <submittedName>
        <fullName evidence="2 4">Uncharacterized protein</fullName>
    </submittedName>
</protein>
<dbReference type="AlphaFoldDB" id="A0A183FW17"/>
<evidence type="ECO:0000313" key="3">
    <source>
        <dbReference type="Proteomes" id="UP000050761"/>
    </source>
</evidence>
<evidence type="ECO:0000256" key="1">
    <source>
        <dbReference type="SAM" id="MobiDB-lite"/>
    </source>
</evidence>